<sequence>MTVLHISGARSWGGNEQQLMYLMDELPKYNVTQKLFCFEDTPIAKEASLRPVELLSFPYCKPFSKNYRSYLKDIIKSHQIDIIHLHTSDSVTGYVVSDLFYKLKTRTLFARKGIRRKTSLLSKYKYNYRNIDTILCISQYVKQHFKKILTEKNQEKLVVVYNGVKVLDKKPKADFQMRNKFNIPEDHFLIGNIANHTKAKDLLVLVKTLDEIVNKQGIKNVFLIQIGEYSKLTPEIKNLISEKNLQDYVVLTGFLKKASTFLPQFDVFLITSDREGGPSSLVEALYYKTPVVSTQVGVVEEIIENGINGYSTPIKQPKMLAEKIIPLMNKPQLLEDFAERSYNIFMEKFTAERLGETTFKVYKEMMQKKLNR</sequence>
<dbReference type="PANTHER" id="PTHR12526:SF629">
    <property type="entry name" value="TEICHURONIC ACID BIOSYNTHESIS GLYCOSYLTRANSFERASE TUAH-RELATED"/>
    <property type="match status" value="1"/>
</dbReference>
<evidence type="ECO:0000259" key="3">
    <source>
        <dbReference type="Pfam" id="PF00534"/>
    </source>
</evidence>
<reference evidence="5" key="1">
    <citation type="submission" date="2021-10" db="EMBL/GenBank/DDBJ databases">
        <title>Gramella sp. ASW11-100T, isolated from marine sediment.</title>
        <authorList>
            <person name="Xia C."/>
        </authorList>
    </citation>
    <scope>NUCLEOTIDE SEQUENCE</scope>
    <source>
        <strain evidence="5">ASW11-100</strain>
    </source>
</reference>
<dbReference type="InterPro" id="IPR001296">
    <property type="entry name" value="Glyco_trans_1"/>
</dbReference>
<dbReference type="EMBL" id="JAJBZG010000002">
    <property type="protein sequence ID" value="MCB7480849.1"/>
    <property type="molecule type" value="Genomic_DNA"/>
</dbReference>
<dbReference type="Gene3D" id="3.40.50.2000">
    <property type="entry name" value="Glycogen Phosphorylase B"/>
    <property type="match status" value="2"/>
</dbReference>
<feature type="domain" description="Glycosyl transferase family 1" evidence="3">
    <location>
        <begin position="177"/>
        <end position="342"/>
    </location>
</feature>
<name>A0A9X1LIA5_9FLAO</name>
<dbReference type="GO" id="GO:0016757">
    <property type="term" value="F:glycosyltransferase activity"/>
    <property type="evidence" value="ECO:0007669"/>
    <property type="project" value="UniProtKB-KW"/>
</dbReference>
<gene>
    <name evidence="5" type="ORF">LGQ90_06170</name>
</gene>
<keyword evidence="1" id="KW-0328">Glycosyltransferase</keyword>
<proteinExistence type="predicted"/>
<evidence type="ECO:0000256" key="1">
    <source>
        <dbReference type="ARBA" id="ARBA00022676"/>
    </source>
</evidence>
<dbReference type="CDD" id="cd03801">
    <property type="entry name" value="GT4_PimA-like"/>
    <property type="match status" value="1"/>
</dbReference>
<evidence type="ECO:0000313" key="5">
    <source>
        <dbReference type="EMBL" id="MCB7480849.1"/>
    </source>
</evidence>
<dbReference type="RefSeq" id="WP_229339253.1">
    <property type="nucleotide sequence ID" value="NZ_JAJBZG010000002.1"/>
</dbReference>
<comment type="caution">
    <text evidence="5">The sequence shown here is derived from an EMBL/GenBank/DDBJ whole genome shotgun (WGS) entry which is preliminary data.</text>
</comment>
<dbReference type="Pfam" id="PF13439">
    <property type="entry name" value="Glyco_transf_4"/>
    <property type="match status" value="1"/>
</dbReference>
<dbReference type="Pfam" id="PF00534">
    <property type="entry name" value="Glycos_transf_1"/>
    <property type="match status" value="1"/>
</dbReference>
<evidence type="ECO:0000256" key="2">
    <source>
        <dbReference type="ARBA" id="ARBA00022679"/>
    </source>
</evidence>
<accession>A0A9X1LIA5</accession>
<keyword evidence="6" id="KW-1185">Reference proteome</keyword>
<dbReference type="PANTHER" id="PTHR12526">
    <property type="entry name" value="GLYCOSYLTRANSFERASE"/>
    <property type="match status" value="1"/>
</dbReference>
<dbReference type="SUPFAM" id="SSF53756">
    <property type="entry name" value="UDP-Glycosyltransferase/glycogen phosphorylase"/>
    <property type="match status" value="1"/>
</dbReference>
<dbReference type="AlphaFoldDB" id="A0A9X1LIA5"/>
<evidence type="ECO:0000259" key="4">
    <source>
        <dbReference type="Pfam" id="PF13439"/>
    </source>
</evidence>
<dbReference type="InterPro" id="IPR028098">
    <property type="entry name" value="Glyco_trans_4-like_N"/>
</dbReference>
<protein>
    <submittedName>
        <fullName evidence="5">Glycosyltransferase family 4 protein</fullName>
    </submittedName>
</protein>
<feature type="domain" description="Glycosyltransferase subfamily 4-like N-terminal" evidence="4">
    <location>
        <begin position="12"/>
        <end position="164"/>
    </location>
</feature>
<keyword evidence="2" id="KW-0808">Transferase</keyword>
<dbReference type="Proteomes" id="UP001139414">
    <property type="component" value="Unassembled WGS sequence"/>
</dbReference>
<organism evidence="5 6">
    <name type="scientific">Christiangramia sediminis</name>
    <dbReference type="NCBI Taxonomy" id="2881336"/>
    <lineage>
        <taxon>Bacteria</taxon>
        <taxon>Pseudomonadati</taxon>
        <taxon>Bacteroidota</taxon>
        <taxon>Flavobacteriia</taxon>
        <taxon>Flavobacteriales</taxon>
        <taxon>Flavobacteriaceae</taxon>
        <taxon>Christiangramia</taxon>
    </lineage>
</organism>
<evidence type="ECO:0000313" key="6">
    <source>
        <dbReference type="Proteomes" id="UP001139414"/>
    </source>
</evidence>